<dbReference type="FunFam" id="1.10.510.10:FF:001023">
    <property type="entry name" value="Os07g0541700 protein"/>
    <property type="match status" value="1"/>
</dbReference>
<dbReference type="SUPFAM" id="SSF56112">
    <property type="entry name" value="Protein kinase-like (PK-like)"/>
    <property type="match status" value="1"/>
</dbReference>
<gene>
    <name evidence="11" type="ORF">PVAP13_8NG217100</name>
</gene>
<evidence type="ECO:0000256" key="9">
    <source>
        <dbReference type="PROSITE-ProRule" id="PRU10141"/>
    </source>
</evidence>
<proteinExistence type="predicted"/>
<keyword evidence="4 9" id="KW-0547">Nucleotide-binding</keyword>
<dbReference type="PROSITE" id="PS00107">
    <property type="entry name" value="PROTEIN_KINASE_ATP"/>
    <property type="match status" value="1"/>
</dbReference>
<evidence type="ECO:0000256" key="6">
    <source>
        <dbReference type="ARBA" id="ARBA00022840"/>
    </source>
</evidence>
<evidence type="ECO:0000256" key="3">
    <source>
        <dbReference type="ARBA" id="ARBA00022679"/>
    </source>
</evidence>
<comment type="catalytic activity">
    <reaction evidence="8">
        <text>L-seryl-[protein] + ATP = O-phospho-L-seryl-[protein] + ADP + H(+)</text>
        <dbReference type="Rhea" id="RHEA:17989"/>
        <dbReference type="Rhea" id="RHEA-COMP:9863"/>
        <dbReference type="Rhea" id="RHEA-COMP:11604"/>
        <dbReference type="ChEBI" id="CHEBI:15378"/>
        <dbReference type="ChEBI" id="CHEBI:29999"/>
        <dbReference type="ChEBI" id="CHEBI:30616"/>
        <dbReference type="ChEBI" id="CHEBI:83421"/>
        <dbReference type="ChEBI" id="CHEBI:456216"/>
        <dbReference type="EC" id="2.7.11.1"/>
    </reaction>
</comment>
<comment type="caution">
    <text evidence="11">The sequence shown here is derived from an EMBL/GenBank/DDBJ whole genome shotgun (WGS) entry which is preliminary data.</text>
</comment>
<dbReference type="EC" id="2.7.11.1" evidence="1"/>
<dbReference type="InterPro" id="IPR017441">
    <property type="entry name" value="Protein_kinase_ATP_BS"/>
</dbReference>
<dbReference type="Pfam" id="PF00069">
    <property type="entry name" value="Pkinase"/>
    <property type="match status" value="1"/>
</dbReference>
<dbReference type="InterPro" id="IPR000719">
    <property type="entry name" value="Prot_kinase_dom"/>
</dbReference>
<evidence type="ECO:0000256" key="1">
    <source>
        <dbReference type="ARBA" id="ARBA00012513"/>
    </source>
</evidence>
<name>A0A8T0P6E9_PANVG</name>
<evidence type="ECO:0000256" key="4">
    <source>
        <dbReference type="ARBA" id="ARBA00022741"/>
    </source>
</evidence>
<protein>
    <recommendedName>
        <fullName evidence="1">non-specific serine/threonine protein kinase</fullName>
        <ecNumber evidence="1">2.7.11.1</ecNumber>
    </recommendedName>
</protein>
<evidence type="ECO:0000313" key="12">
    <source>
        <dbReference type="Proteomes" id="UP000823388"/>
    </source>
</evidence>
<dbReference type="InterPro" id="IPR011009">
    <property type="entry name" value="Kinase-like_dom_sf"/>
</dbReference>
<accession>A0A8T0P6E9</accession>
<sequence length="318" mass="36691">MELDDVSFQFLQEITDGFSMERILGEGAFGVVYKGVTENGDAVAVKKLRLRDGKLGYKQLQNEFYNLKKLKHENIVQILGYCYETKEITLIMPDGSKISADERYTTLCFEYLHNGSLQKHLSDEFSELDWHTQFKIIKGICDGLKYIHVEKEKPIYHLDLKPDIILLDKDMVAKIADFGLSRIFGNELTWITQSPYGTLIGYVLGYRPPEYIDSGEISEKFDIFSLGVVMIRIVTGPKGYPKCLDMSSDEFIDQVQRNWRNRLQANRITDSALETYCHQVKTCTQIALDSVQKDRHKRPDIQWTAWTGNNNLTTYKII</sequence>
<reference evidence="11" key="1">
    <citation type="submission" date="2020-05" db="EMBL/GenBank/DDBJ databases">
        <title>WGS assembly of Panicum virgatum.</title>
        <authorList>
            <person name="Lovell J.T."/>
            <person name="Jenkins J."/>
            <person name="Shu S."/>
            <person name="Juenger T.E."/>
            <person name="Schmutz J."/>
        </authorList>
    </citation>
    <scope>NUCLEOTIDE SEQUENCE</scope>
    <source>
        <strain evidence="11">AP13</strain>
    </source>
</reference>
<dbReference type="AlphaFoldDB" id="A0A8T0P6E9"/>
<evidence type="ECO:0000256" key="8">
    <source>
        <dbReference type="ARBA" id="ARBA00048679"/>
    </source>
</evidence>
<dbReference type="EMBL" id="CM029052">
    <property type="protein sequence ID" value="KAG2557200.1"/>
    <property type="molecule type" value="Genomic_DNA"/>
</dbReference>
<keyword evidence="2" id="KW-0723">Serine/threonine-protein kinase</keyword>
<dbReference type="Gene3D" id="1.10.510.10">
    <property type="entry name" value="Transferase(Phosphotransferase) domain 1"/>
    <property type="match status" value="1"/>
</dbReference>
<keyword evidence="5" id="KW-0418">Kinase</keyword>
<evidence type="ECO:0000256" key="5">
    <source>
        <dbReference type="ARBA" id="ARBA00022777"/>
    </source>
</evidence>
<feature type="binding site" evidence="9">
    <location>
        <position position="47"/>
    </location>
    <ligand>
        <name>ATP</name>
        <dbReference type="ChEBI" id="CHEBI:30616"/>
    </ligand>
</feature>
<keyword evidence="6 9" id="KW-0067">ATP-binding</keyword>
<dbReference type="GO" id="GO:0004674">
    <property type="term" value="F:protein serine/threonine kinase activity"/>
    <property type="evidence" value="ECO:0007669"/>
    <property type="project" value="UniProtKB-KW"/>
</dbReference>
<comment type="catalytic activity">
    <reaction evidence="7">
        <text>L-threonyl-[protein] + ATP = O-phospho-L-threonyl-[protein] + ADP + H(+)</text>
        <dbReference type="Rhea" id="RHEA:46608"/>
        <dbReference type="Rhea" id="RHEA-COMP:11060"/>
        <dbReference type="Rhea" id="RHEA-COMP:11605"/>
        <dbReference type="ChEBI" id="CHEBI:15378"/>
        <dbReference type="ChEBI" id="CHEBI:30013"/>
        <dbReference type="ChEBI" id="CHEBI:30616"/>
        <dbReference type="ChEBI" id="CHEBI:61977"/>
        <dbReference type="ChEBI" id="CHEBI:456216"/>
        <dbReference type="EC" id="2.7.11.1"/>
    </reaction>
</comment>
<dbReference type="PANTHER" id="PTHR45707:SF76">
    <property type="entry name" value="PROTEIN KINASE DOMAIN-CONTAINING PROTEIN"/>
    <property type="match status" value="1"/>
</dbReference>
<dbReference type="Proteomes" id="UP000823388">
    <property type="component" value="Chromosome 8N"/>
</dbReference>
<keyword evidence="12" id="KW-1185">Reference proteome</keyword>
<dbReference type="Gene3D" id="3.30.200.20">
    <property type="entry name" value="Phosphorylase Kinase, domain 1"/>
    <property type="match status" value="1"/>
</dbReference>
<evidence type="ECO:0000313" key="11">
    <source>
        <dbReference type="EMBL" id="KAG2557200.1"/>
    </source>
</evidence>
<organism evidence="11 12">
    <name type="scientific">Panicum virgatum</name>
    <name type="common">Blackwell switchgrass</name>
    <dbReference type="NCBI Taxonomy" id="38727"/>
    <lineage>
        <taxon>Eukaryota</taxon>
        <taxon>Viridiplantae</taxon>
        <taxon>Streptophyta</taxon>
        <taxon>Embryophyta</taxon>
        <taxon>Tracheophyta</taxon>
        <taxon>Spermatophyta</taxon>
        <taxon>Magnoliopsida</taxon>
        <taxon>Liliopsida</taxon>
        <taxon>Poales</taxon>
        <taxon>Poaceae</taxon>
        <taxon>PACMAD clade</taxon>
        <taxon>Panicoideae</taxon>
        <taxon>Panicodae</taxon>
        <taxon>Paniceae</taxon>
        <taxon>Panicinae</taxon>
        <taxon>Panicum</taxon>
        <taxon>Panicum sect. Hiantes</taxon>
    </lineage>
</organism>
<evidence type="ECO:0000256" key="2">
    <source>
        <dbReference type="ARBA" id="ARBA00022527"/>
    </source>
</evidence>
<dbReference type="GO" id="GO:0005524">
    <property type="term" value="F:ATP binding"/>
    <property type="evidence" value="ECO:0007669"/>
    <property type="project" value="UniProtKB-UniRule"/>
</dbReference>
<evidence type="ECO:0000259" key="10">
    <source>
        <dbReference type="PROSITE" id="PS50011"/>
    </source>
</evidence>
<keyword evidence="3" id="KW-0808">Transferase</keyword>
<evidence type="ECO:0000256" key="7">
    <source>
        <dbReference type="ARBA" id="ARBA00047899"/>
    </source>
</evidence>
<dbReference type="PROSITE" id="PS50011">
    <property type="entry name" value="PROTEIN_KINASE_DOM"/>
    <property type="match status" value="1"/>
</dbReference>
<dbReference type="PANTHER" id="PTHR45707">
    <property type="entry name" value="C2 CALCIUM/LIPID-BINDING PLANT PHOSPHORIBOSYLTRANSFERASE FAMILY PROTEIN"/>
    <property type="match status" value="1"/>
</dbReference>
<feature type="domain" description="Protein kinase" evidence="10">
    <location>
        <begin position="18"/>
        <end position="318"/>
    </location>
</feature>